<dbReference type="GO" id="GO:0016757">
    <property type="term" value="F:glycosyltransferase activity"/>
    <property type="evidence" value="ECO:0007669"/>
    <property type="project" value="UniProtKB-KW"/>
</dbReference>
<feature type="active site" description="Nucleophile" evidence="9">
    <location>
        <position position="428"/>
    </location>
</feature>
<evidence type="ECO:0000256" key="8">
    <source>
        <dbReference type="ARBA" id="ARBA00023316"/>
    </source>
</evidence>
<evidence type="ECO:0000256" key="1">
    <source>
        <dbReference type="ARBA" id="ARBA00004752"/>
    </source>
</evidence>
<dbReference type="SUPFAM" id="SSF141523">
    <property type="entry name" value="L,D-transpeptidase catalytic domain-like"/>
    <property type="match status" value="1"/>
</dbReference>
<dbReference type="Proteomes" id="UP000288943">
    <property type="component" value="Chromosome"/>
</dbReference>
<protein>
    <submittedName>
        <fullName evidence="13">L,D-transpeptidase</fullName>
    </submittedName>
</protein>
<dbReference type="GO" id="GO:0018104">
    <property type="term" value="P:peptidoglycan-protein cross-linking"/>
    <property type="evidence" value="ECO:0007669"/>
    <property type="project" value="TreeGrafter"/>
</dbReference>
<dbReference type="KEGG" id="pchi:PC41400_10120"/>
<dbReference type="CDD" id="cd16913">
    <property type="entry name" value="YkuD_like"/>
    <property type="match status" value="1"/>
</dbReference>
<dbReference type="PANTHER" id="PTHR30582">
    <property type="entry name" value="L,D-TRANSPEPTIDASE"/>
    <property type="match status" value="1"/>
</dbReference>
<feature type="active site" description="Proton donor/acceptor" evidence="9">
    <location>
        <position position="412"/>
    </location>
</feature>
<feature type="region of interest" description="Disordered" evidence="10">
    <location>
        <begin position="465"/>
        <end position="493"/>
    </location>
</feature>
<name>A0A410WUH0_9BACL</name>
<dbReference type="InterPro" id="IPR038063">
    <property type="entry name" value="Transpep_catalytic_dom"/>
</dbReference>
<dbReference type="Gene3D" id="2.40.440.10">
    <property type="entry name" value="L,D-transpeptidase catalytic domain-like"/>
    <property type="match status" value="1"/>
</dbReference>
<keyword evidence="7 9" id="KW-0573">Peptidoglycan synthesis</keyword>
<comment type="similarity">
    <text evidence="2">Belongs to the YkuD family.</text>
</comment>
<evidence type="ECO:0000259" key="12">
    <source>
        <dbReference type="PROSITE" id="PS52029"/>
    </source>
</evidence>
<evidence type="ECO:0000256" key="6">
    <source>
        <dbReference type="ARBA" id="ARBA00022960"/>
    </source>
</evidence>
<dbReference type="OrthoDB" id="9787225at2"/>
<dbReference type="GO" id="GO:0071555">
    <property type="term" value="P:cell wall organization"/>
    <property type="evidence" value="ECO:0007669"/>
    <property type="project" value="UniProtKB-UniRule"/>
</dbReference>
<keyword evidence="5" id="KW-0378">Hydrolase</keyword>
<evidence type="ECO:0000256" key="3">
    <source>
        <dbReference type="ARBA" id="ARBA00022676"/>
    </source>
</evidence>
<dbReference type="PANTHER" id="PTHR30582:SF24">
    <property type="entry name" value="L,D-TRANSPEPTIDASE ERFK_SRFK-RELATED"/>
    <property type="match status" value="1"/>
</dbReference>
<dbReference type="UniPathway" id="UPA00219"/>
<evidence type="ECO:0000313" key="14">
    <source>
        <dbReference type="Proteomes" id="UP000288943"/>
    </source>
</evidence>
<feature type="transmembrane region" description="Helical" evidence="11">
    <location>
        <begin position="110"/>
        <end position="127"/>
    </location>
</feature>
<proteinExistence type="inferred from homology"/>
<evidence type="ECO:0000256" key="10">
    <source>
        <dbReference type="SAM" id="MobiDB-lite"/>
    </source>
</evidence>
<dbReference type="Pfam" id="PF03734">
    <property type="entry name" value="YkuD"/>
    <property type="match status" value="1"/>
</dbReference>
<evidence type="ECO:0000313" key="13">
    <source>
        <dbReference type="EMBL" id="QAV18003.1"/>
    </source>
</evidence>
<keyword evidence="4" id="KW-0808">Transferase</keyword>
<sequence length="507" mass="53392">MRQAVKKVSTEKPDEKLAQFLRHNPIEDRVYLKEYVRDHPDQRMAWYLLGREYAARGDRGKAAYCYAQSGEIYEAFEKRKITVDWSALDSSVPWPQELKTAAKRSRRRKAALTAALLALIALLPAPAGPAAGDGRPAGSAAASAELPAADGGLRVYLAAEKQTSASGALERMLLRDRPTGGEAVLLSAQSADGPGGGWIAWHRPLNPLLSVASGGPGEAAAIAYFDAAACNCRPDDPGRFAEPAGAWRQRQEQLLVLRSALEAYRAASGKLPEGPEELLRPYPDNVMSGLTPYMREAFPLVREAAAAGANGQAAAGTGGAGTAPGAKPTAASVAAEEALSEPLAILIDTKLHRLALVSGRTVVRSYEVGLGGARTPLGEFAVSEKVRDPKGRKKGEFGTRGMTLSDTDYAIHGTRHPSSIGKDESLGCIRMRQEDVEELFDMAPKGTKVTIGSGLLPAGLVGDGSGGDSGASKGSGAPGAGFGPKGAFKLPSEVKETNPGKVYRWLD</sequence>
<evidence type="ECO:0000256" key="11">
    <source>
        <dbReference type="SAM" id="Phobius"/>
    </source>
</evidence>
<keyword evidence="11" id="KW-0472">Membrane</keyword>
<keyword evidence="11" id="KW-1133">Transmembrane helix</keyword>
<evidence type="ECO:0000256" key="7">
    <source>
        <dbReference type="ARBA" id="ARBA00022984"/>
    </source>
</evidence>
<keyword evidence="8 9" id="KW-0961">Cell wall biogenesis/degradation</keyword>
<gene>
    <name evidence="13" type="ORF">PC41400_10120</name>
</gene>
<keyword evidence="11" id="KW-0812">Transmembrane</keyword>
<evidence type="ECO:0000256" key="5">
    <source>
        <dbReference type="ARBA" id="ARBA00022801"/>
    </source>
</evidence>
<comment type="pathway">
    <text evidence="1 9">Cell wall biogenesis; peptidoglycan biosynthesis.</text>
</comment>
<reference evidence="13 14" key="1">
    <citation type="submission" date="2018-01" db="EMBL/GenBank/DDBJ databases">
        <title>The whole genome sequencing and assembly of Paenibacillus chitinolyticus KCCM 41400 strain.</title>
        <authorList>
            <person name="Kim J.-Y."/>
            <person name="Park M.-K."/>
            <person name="Lee Y.-J."/>
            <person name="Yi H."/>
            <person name="Bahn Y.-S."/>
            <person name="Kim J.F."/>
            <person name="Lee D.-W."/>
        </authorList>
    </citation>
    <scope>NUCLEOTIDE SEQUENCE [LARGE SCALE GENOMIC DNA]</scope>
    <source>
        <strain evidence="13 14">KCCM 41400</strain>
    </source>
</reference>
<dbReference type="AlphaFoldDB" id="A0A410WUH0"/>
<dbReference type="GO" id="GO:0005576">
    <property type="term" value="C:extracellular region"/>
    <property type="evidence" value="ECO:0007669"/>
    <property type="project" value="TreeGrafter"/>
</dbReference>
<dbReference type="GO" id="GO:0008360">
    <property type="term" value="P:regulation of cell shape"/>
    <property type="evidence" value="ECO:0007669"/>
    <property type="project" value="UniProtKB-UniRule"/>
</dbReference>
<dbReference type="GO" id="GO:0071972">
    <property type="term" value="F:peptidoglycan L,D-transpeptidase activity"/>
    <property type="evidence" value="ECO:0007669"/>
    <property type="project" value="TreeGrafter"/>
</dbReference>
<keyword evidence="3" id="KW-0328">Glycosyltransferase</keyword>
<evidence type="ECO:0000256" key="9">
    <source>
        <dbReference type="PROSITE-ProRule" id="PRU01373"/>
    </source>
</evidence>
<dbReference type="PROSITE" id="PS52029">
    <property type="entry name" value="LD_TPASE"/>
    <property type="match status" value="1"/>
</dbReference>
<accession>A0A410WUH0</accession>
<evidence type="ECO:0000256" key="2">
    <source>
        <dbReference type="ARBA" id="ARBA00005992"/>
    </source>
</evidence>
<keyword evidence="6 9" id="KW-0133">Cell shape</keyword>
<dbReference type="InterPro" id="IPR050979">
    <property type="entry name" value="LD-transpeptidase"/>
</dbReference>
<organism evidence="13 14">
    <name type="scientific">Paenibacillus chitinolyticus</name>
    <dbReference type="NCBI Taxonomy" id="79263"/>
    <lineage>
        <taxon>Bacteria</taxon>
        <taxon>Bacillati</taxon>
        <taxon>Bacillota</taxon>
        <taxon>Bacilli</taxon>
        <taxon>Bacillales</taxon>
        <taxon>Paenibacillaceae</taxon>
        <taxon>Paenibacillus</taxon>
    </lineage>
</organism>
<dbReference type="EMBL" id="CP026520">
    <property type="protein sequence ID" value="QAV18003.1"/>
    <property type="molecule type" value="Genomic_DNA"/>
</dbReference>
<evidence type="ECO:0000256" key="4">
    <source>
        <dbReference type="ARBA" id="ARBA00022679"/>
    </source>
</evidence>
<feature type="domain" description="L,D-TPase catalytic" evidence="12">
    <location>
        <begin position="343"/>
        <end position="452"/>
    </location>
</feature>
<dbReference type="InterPro" id="IPR005490">
    <property type="entry name" value="LD_TPept_cat_dom"/>
</dbReference>